<feature type="compositionally biased region" description="Polar residues" evidence="1">
    <location>
        <begin position="135"/>
        <end position="156"/>
    </location>
</feature>
<organism evidence="4 5">
    <name type="scientific">Panagrellus redivivus</name>
    <name type="common">Microworm</name>
    <dbReference type="NCBI Taxonomy" id="6233"/>
    <lineage>
        <taxon>Eukaryota</taxon>
        <taxon>Metazoa</taxon>
        <taxon>Ecdysozoa</taxon>
        <taxon>Nematoda</taxon>
        <taxon>Chromadorea</taxon>
        <taxon>Rhabditida</taxon>
        <taxon>Tylenchina</taxon>
        <taxon>Panagrolaimomorpha</taxon>
        <taxon>Panagrolaimoidea</taxon>
        <taxon>Panagrolaimidae</taxon>
        <taxon>Panagrellus</taxon>
    </lineage>
</organism>
<keyword evidence="2" id="KW-0472">Membrane</keyword>
<keyword evidence="3" id="KW-0732">Signal</keyword>
<name>A0A7E4VYV4_PANRE</name>
<keyword evidence="2" id="KW-0812">Transmembrane</keyword>
<protein>
    <submittedName>
        <fullName evidence="5">Macrophage-expressed gene 1 protein</fullName>
    </submittedName>
</protein>
<evidence type="ECO:0000313" key="5">
    <source>
        <dbReference type="WBParaSite" id="Pan_g5061.t1"/>
    </source>
</evidence>
<keyword evidence="4" id="KW-1185">Reference proteome</keyword>
<feature type="compositionally biased region" description="Polar residues" evidence="1">
    <location>
        <begin position="273"/>
        <end position="293"/>
    </location>
</feature>
<dbReference type="WBParaSite" id="Pan_g5061.t1">
    <property type="protein sequence ID" value="Pan_g5061.t1"/>
    <property type="gene ID" value="Pan_g5061"/>
</dbReference>
<evidence type="ECO:0000313" key="4">
    <source>
        <dbReference type="Proteomes" id="UP000492821"/>
    </source>
</evidence>
<feature type="chain" id="PRO_5028959078" evidence="3">
    <location>
        <begin position="21"/>
        <end position="745"/>
    </location>
</feature>
<sequence>MIPQIVLNLILCFAALNCYSLPTRTYSSNTTEELECFEEVAEVTLPPLDICSRVNKLLKLQNEDIDILLSNYLGRSYDPLTTDNFAMILDESFTSCRKTPDFKFHMPNNYNAELIFERRLDKSASQKENFEDTSESTCTSVAGDSTINSQSGSGSINYQETKKKMVKQKKSMFQMVVKNTMYRLSGDLSSKFSASFMLRLHAVIRAVEKGFQMQAKYFVQKILSDFGTHVTIEAIVGTQSETRSFASSSTVARCLDRSVQAQASASNGQISVAGSGALRNSNTNRQESSSSGAETWVMTDEGMVPLQNVSDFDPLDDSKPVILSRQIIPIYMMMEKHNLGTNHSAQEDLQTLFEEATIEYVERNTIQGCTNRDKTNYDYQANYNDGMCDAAVYEVDETETMFFNLSRKEQIVNSYGKTFIKINGVPVPVKKATQKPKSKTVNGGIFRKCSLLDGSKAYDVQLNIMNKSRPSPCDNYQVANFVTSELSCEDWQKERLIISYNYVLPEVHIIDESTHCFNETEVFCVDISVNITIRDTVNFASYWCESIVDRTSLSYGGFFQSGQVNDLVGKSSCRERDMIPVKLFHDTTLCLQESTSSQPLLMNVYSNTSLENGCPNGTSQQLIAVINDNKVYACILKNQVFNNLKSPAILKGPYLESKFADDNFDRSFLVITLNGTSDGQVFLDSINNNITGYFDRYLRKLNPKKIKAITLGGKTPPFKSDVSATVLLAVFLMSCIVIMILLCLI</sequence>
<evidence type="ECO:0000256" key="1">
    <source>
        <dbReference type="SAM" id="MobiDB-lite"/>
    </source>
</evidence>
<feature type="region of interest" description="Disordered" evidence="1">
    <location>
        <begin position="273"/>
        <end position="294"/>
    </location>
</feature>
<proteinExistence type="predicted"/>
<feature type="signal peptide" evidence="3">
    <location>
        <begin position="1"/>
        <end position="20"/>
    </location>
</feature>
<feature type="transmembrane region" description="Helical" evidence="2">
    <location>
        <begin position="724"/>
        <end position="744"/>
    </location>
</feature>
<evidence type="ECO:0000256" key="2">
    <source>
        <dbReference type="SAM" id="Phobius"/>
    </source>
</evidence>
<reference evidence="5" key="2">
    <citation type="submission" date="2020-10" db="UniProtKB">
        <authorList>
            <consortium name="WormBaseParasite"/>
        </authorList>
    </citation>
    <scope>IDENTIFICATION</scope>
</reference>
<dbReference type="AlphaFoldDB" id="A0A7E4VYV4"/>
<feature type="region of interest" description="Disordered" evidence="1">
    <location>
        <begin position="128"/>
        <end position="156"/>
    </location>
</feature>
<dbReference type="Proteomes" id="UP000492821">
    <property type="component" value="Unassembled WGS sequence"/>
</dbReference>
<keyword evidence="2" id="KW-1133">Transmembrane helix</keyword>
<accession>A0A7E4VYV4</accession>
<evidence type="ECO:0000256" key="3">
    <source>
        <dbReference type="SAM" id="SignalP"/>
    </source>
</evidence>
<reference evidence="4" key="1">
    <citation type="journal article" date="2013" name="Genetics">
        <title>The draft genome and transcriptome of Panagrellus redivivus are shaped by the harsh demands of a free-living lifestyle.</title>
        <authorList>
            <person name="Srinivasan J."/>
            <person name="Dillman A.R."/>
            <person name="Macchietto M.G."/>
            <person name="Heikkinen L."/>
            <person name="Lakso M."/>
            <person name="Fracchia K.M."/>
            <person name="Antoshechkin I."/>
            <person name="Mortazavi A."/>
            <person name="Wong G."/>
            <person name="Sternberg P.W."/>
        </authorList>
    </citation>
    <scope>NUCLEOTIDE SEQUENCE [LARGE SCALE GENOMIC DNA]</scope>
    <source>
        <strain evidence="4">MT8872</strain>
    </source>
</reference>